<gene>
    <name evidence="2" type="ORF">C8Q71DRAFT_775189</name>
</gene>
<protein>
    <recommendedName>
        <fullName evidence="4">C2H2-type domain-containing protein</fullName>
    </recommendedName>
</protein>
<evidence type="ECO:0000313" key="2">
    <source>
        <dbReference type="EMBL" id="KAH9832833.1"/>
    </source>
</evidence>
<feature type="compositionally biased region" description="Low complexity" evidence="1">
    <location>
        <begin position="64"/>
        <end position="91"/>
    </location>
</feature>
<proteinExistence type="predicted"/>
<feature type="region of interest" description="Disordered" evidence="1">
    <location>
        <begin position="1"/>
        <end position="97"/>
    </location>
</feature>
<dbReference type="Proteomes" id="UP000814176">
    <property type="component" value="Unassembled WGS sequence"/>
</dbReference>
<keyword evidence="3" id="KW-1185">Reference proteome</keyword>
<dbReference type="GeneID" id="72005321"/>
<name>A0ABQ8K6P6_9APHY</name>
<accession>A0ABQ8K6P6</accession>
<dbReference type="EMBL" id="JADCUA010000020">
    <property type="protein sequence ID" value="KAH9832833.1"/>
    <property type="molecule type" value="Genomic_DNA"/>
</dbReference>
<sequence>MRAAKTLQTYLEHESSVESEGNATDDEFVPSPIQTTRRSRYQPYPRSPASVAPVARLPQQARHSPAPSDFSESSLSSVPSSGPQRRGGAPRARNRQIRISDEEFRLAEQRFLSSTSRECPVGCSYVQRKRRVPDMRRHMESHRYNVSHEKWVCCGVPEEDVWKYKIKNLDTAPRTTFKSSTMVGGCFKGFSRRDALLRHVKNKNNQCVGEGGLLHLLGIPKEEEEEE</sequence>
<dbReference type="RefSeq" id="XP_047775599.1">
    <property type="nucleotide sequence ID" value="XM_047924589.1"/>
</dbReference>
<organism evidence="2 3">
    <name type="scientific">Rhodofomes roseus</name>
    <dbReference type="NCBI Taxonomy" id="34475"/>
    <lineage>
        <taxon>Eukaryota</taxon>
        <taxon>Fungi</taxon>
        <taxon>Dikarya</taxon>
        <taxon>Basidiomycota</taxon>
        <taxon>Agaricomycotina</taxon>
        <taxon>Agaricomycetes</taxon>
        <taxon>Polyporales</taxon>
        <taxon>Rhodofomes</taxon>
    </lineage>
</organism>
<evidence type="ECO:0000256" key="1">
    <source>
        <dbReference type="SAM" id="MobiDB-lite"/>
    </source>
</evidence>
<reference evidence="2 3" key="1">
    <citation type="journal article" date="2021" name="Environ. Microbiol.">
        <title>Gene family expansions and transcriptome signatures uncover fungal adaptations to wood decay.</title>
        <authorList>
            <person name="Hage H."/>
            <person name="Miyauchi S."/>
            <person name="Viragh M."/>
            <person name="Drula E."/>
            <person name="Min B."/>
            <person name="Chaduli D."/>
            <person name="Navarro D."/>
            <person name="Favel A."/>
            <person name="Norest M."/>
            <person name="Lesage-Meessen L."/>
            <person name="Balint B."/>
            <person name="Merenyi Z."/>
            <person name="de Eugenio L."/>
            <person name="Morin E."/>
            <person name="Martinez A.T."/>
            <person name="Baldrian P."/>
            <person name="Stursova M."/>
            <person name="Martinez M.J."/>
            <person name="Novotny C."/>
            <person name="Magnuson J.K."/>
            <person name="Spatafora J.W."/>
            <person name="Maurice S."/>
            <person name="Pangilinan J."/>
            <person name="Andreopoulos W."/>
            <person name="LaButti K."/>
            <person name="Hundley H."/>
            <person name="Na H."/>
            <person name="Kuo A."/>
            <person name="Barry K."/>
            <person name="Lipzen A."/>
            <person name="Henrissat B."/>
            <person name="Riley R."/>
            <person name="Ahrendt S."/>
            <person name="Nagy L.G."/>
            <person name="Grigoriev I.V."/>
            <person name="Martin F."/>
            <person name="Rosso M.N."/>
        </authorList>
    </citation>
    <scope>NUCLEOTIDE SEQUENCE [LARGE SCALE GENOMIC DNA]</scope>
    <source>
        <strain evidence="2 3">CIRM-BRFM 1785</strain>
    </source>
</reference>
<evidence type="ECO:0000313" key="3">
    <source>
        <dbReference type="Proteomes" id="UP000814176"/>
    </source>
</evidence>
<evidence type="ECO:0008006" key="4">
    <source>
        <dbReference type="Google" id="ProtNLM"/>
    </source>
</evidence>
<comment type="caution">
    <text evidence="2">The sequence shown here is derived from an EMBL/GenBank/DDBJ whole genome shotgun (WGS) entry which is preliminary data.</text>
</comment>